<dbReference type="SUPFAM" id="SSF51182">
    <property type="entry name" value="RmlC-like cupins"/>
    <property type="match status" value="1"/>
</dbReference>
<dbReference type="Proteomes" id="UP001606134">
    <property type="component" value="Unassembled WGS sequence"/>
</dbReference>
<evidence type="ECO:0000313" key="2">
    <source>
        <dbReference type="EMBL" id="MFG6485848.1"/>
    </source>
</evidence>
<dbReference type="RefSeq" id="WP_394406603.1">
    <property type="nucleotide sequence ID" value="NZ_JBIGIC010000002.1"/>
</dbReference>
<dbReference type="InterPro" id="IPR013096">
    <property type="entry name" value="Cupin_2"/>
</dbReference>
<dbReference type="EMBL" id="JBIGIC010000002">
    <property type="protein sequence ID" value="MFG6485848.1"/>
    <property type="molecule type" value="Genomic_DNA"/>
</dbReference>
<evidence type="ECO:0000259" key="1">
    <source>
        <dbReference type="Pfam" id="PF07883"/>
    </source>
</evidence>
<sequence>MPFIDPTSAPRFELHGASFTSLAAPSRGATETAVWVTTLPPNSVGVPHRLTREEVFVALEGTATATVDGQAYAMTPGCALVVPAQAELKLDNPHDAPFRTVAVLPVGGQAIVGDKPPFTPPWAQ</sequence>
<dbReference type="Gene3D" id="2.60.120.10">
    <property type="entry name" value="Jelly Rolls"/>
    <property type="match status" value="1"/>
</dbReference>
<feature type="domain" description="Cupin type-2" evidence="1">
    <location>
        <begin position="36"/>
        <end position="103"/>
    </location>
</feature>
<dbReference type="Pfam" id="PF07883">
    <property type="entry name" value="Cupin_2"/>
    <property type="match status" value="1"/>
</dbReference>
<reference evidence="2 3" key="1">
    <citation type="submission" date="2024-08" db="EMBL/GenBank/DDBJ databases">
        <authorList>
            <person name="Lu H."/>
        </authorList>
    </citation>
    <scope>NUCLEOTIDE SEQUENCE [LARGE SCALE GENOMIC DNA]</scope>
    <source>
        <strain evidence="2 3">BYS78W</strain>
    </source>
</reference>
<evidence type="ECO:0000313" key="3">
    <source>
        <dbReference type="Proteomes" id="UP001606134"/>
    </source>
</evidence>
<organism evidence="2 3">
    <name type="scientific">Pelomonas candidula</name>
    <dbReference type="NCBI Taxonomy" id="3299025"/>
    <lineage>
        <taxon>Bacteria</taxon>
        <taxon>Pseudomonadati</taxon>
        <taxon>Pseudomonadota</taxon>
        <taxon>Betaproteobacteria</taxon>
        <taxon>Burkholderiales</taxon>
        <taxon>Sphaerotilaceae</taxon>
        <taxon>Roseateles</taxon>
    </lineage>
</organism>
<protein>
    <submittedName>
        <fullName evidence="2">Cupin domain-containing protein</fullName>
    </submittedName>
</protein>
<proteinExistence type="predicted"/>
<gene>
    <name evidence="2" type="ORF">ACG04R_04135</name>
</gene>
<comment type="caution">
    <text evidence="2">The sequence shown here is derived from an EMBL/GenBank/DDBJ whole genome shotgun (WGS) entry which is preliminary data.</text>
</comment>
<keyword evidence="3" id="KW-1185">Reference proteome</keyword>
<accession>A0ABW7H7F9</accession>
<dbReference type="InterPro" id="IPR011051">
    <property type="entry name" value="RmlC_Cupin_sf"/>
</dbReference>
<dbReference type="InterPro" id="IPR014710">
    <property type="entry name" value="RmlC-like_jellyroll"/>
</dbReference>
<name>A0ABW7H7F9_9BURK</name>